<evidence type="ECO:0000256" key="3">
    <source>
        <dbReference type="ARBA" id="ARBA00022106"/>
    </source>
</evidence>
<feature type="transmembrane region" description="Helical" evidence="10">
    <location>
        <begin position="357"/>
        <end position="380"/>
    </location>
</feature>
<dbReference type="Pfam" id="PF01554">
    <property type="entry name" value="MatE"/>
    <property type="match status" value="2"/>
</dbReference>
<gene>
    <name evidence="11" type="ORF">H9Q79_10830</name>
</gene>
<name>A0A7G9G9E7_9FIRM</name>
<evidence type="ECO:0000256" key="1">
    <source>
        <dbReference type="ARBA" id="ARBA00004651"/>
    </source>
</evidence>
<feature type="transmembrane region" description="Helical" evidence="10">
    <location>
        <begin position="14"/>
        <end position="34"/>
    </location>
</feature>
<dbReference type="PIRSF" id="PIRSF006603">
    <property type="entry name" value="DinF"/>
    <property type="match status" value="1"/>
</dbReference>
<dbReference type="RefSeq" id="WP_249328279.1">
    <property type="nucleotide sequence ID" value="NZ_CP060635.1"/>
</dbReference>
<evidence type="ECO:0000256" key="8">
    <source>
        <dbReference type="ARBA" id="ARBA00023136"/>
    </source>
</evidence>
<dbReference type="GO" id="GO:0046677">
    <property type="term" value="P:response to antibiotic"/>
    <property type="evidence" value="ECO:0007669"/>
    <property type="project" value="UniProtKB-KW"/>
</dbReference>
<dbReference type="PANTHER" id="PTHR43823:SF3">
    <property type="entry name" value="MULTIDRUG EXPORT PROTEIN MEPA"/>
    <property type="match status" value="1"/>
</dbReference>
<dbReference type="PANTHER" id="PTHR43823">
    <property type="entry name" value="SPORULATION PROTEIN YKVU"/>
    <property type="match status" value="1"/>
</dbReference>
<evidence type="ECO:0000256" key="9">
    <source>
        <dbReference type="ARBA" id="ARBA00023251"/>
    </source>
</evidence>
<feature type="transmembrane region" description="Helical" evidence="10">
    <location>
        <begin position="317"/>
        <end position="345"/>
    </location>
</feature>
<comment type="subcellular location">
    <subcellularLocation>
        <location evidence="1">Cell membrane</location>
        <topology evidence="1">Multi-pass membrane protein</topology>
    </subcellularLocation>
</comment>
<dbReference type="Proteomes" id="UP000515860">
    <property type="component" value="Chromosome"/>
</dbReference>
<keyword evidence="9" id="KW-0046">Antibiotic resistance</keyword>
<dbReference type="CDD" id="cd13143">
    <property type="entry name" value="MATE_MepA_like"/>
    <property type="match status" value="1"/>
</dbReference>
<organism evidence="11 12">
    <name type="scientific">Wansuia hejianensis</name>
    <dbReference type="NCBI Taxonomy" id="2763667"/>
    <lineage>
        <taxon>Bacteria</taxon>
        <taxon>Bacillati</taxon>
        <taxon>Bacillota</taxon>
        <taxon>Clostridia</taxon>
        <taxon>Lachnospirales</taxon>
        <taxon>Lachnospiraceae</taxon>
        <taxon>Wansuia</taxon>
    </lineage>
</organism>
<comment type="similarity">
    <text evidence="2">Belongs to the multi antimicrobial extrusion (MATE) (TC 2.A.66.1) family. MepA subfamily.</text>
</comment>
<dbReference type="InterPro" id="IPR002528">
    <property type="entry name" value="MATE_fam"/>
</dbReference>
<evidence type="ECO:0000256" key="7">
    <source>
        <dbReference type="ARBA" id="ARBA00022989"/>
    </source>
</evidence>
<protein>
    <recommendedName>
        <fullName evidence="3">Multidrug export protein MepA</fullName>
    </recommendedName>
</protein>
<feature type="transmembrane region" description="Helical" evidence="10">
    <location>
        <begin position="164"/>
        <end position="183"/>
    </location>
</feature>
<evidence type="ECO:0000256" key="6">
    <source>
        <dbReference type="ARBA" id="ARBA00022692"/>
    </source>
</evidence>
<keyword evidence="4" id="KW-0813">Transport</keyword>
<evidence type="ECO:0000256" key="4">
    <source>
        <dbReference type="ARBA" id="ARBA00022448"/>
    </source>
</evidence>
<dbReference type="AlphaFoldDB" id="A0A7G9G9E7"/>
<feature type="transmembrane region" description="Helical" evidence="10">
    <location>
        <begin position="133"/>
        <end position="157"/>
    </location>
</feature>
<dbReference type="EMBL" id="CP060635">
    <property type="protein sequence ID" value="QNM07429.1"/>
    <property type="molecule type" value="Genomic_DNA"/>
</dbReference>
<feature type="transmembrane region" description="Helical" evidence="10">
    <location>
        <begin position="189"/>
        <end position="211"/>
    </location>
</feature>
<evidence type="ECO:0000256" key="10">
    <source>
        <dbReference type="SAM" id="Phobius"/>
    </source>
</evidence>
<dbReference type="InterPro" id="IPR051327">
    <property type="entry name" value="MATE_MepA_subfamily"/>
</dbReference>
<dbReference type="GO" id="GO:0015297">
    <property type="term" value="F:antiporter activity"/>
    <property type="evidence" value="ECO:0007669"/>
    <property type="project" value="InterPro"/>
</dbReference>
<dbReference type="GO" id="GO:0042910">
    <property type="term" value="F:xenobiotic transmembrane transporter activity"/>
    <property type="evidence" value="ECO:0007669"/>
    <property type="project" value="InterPro"/>
</dbReference>
<sequence length="443" mass="47704">MKIQLSDHFTYRRLLRFTLPSIVMMIFTSIYSIVDGLFVSNLVGDLALSAVNIVMPVIMIVGAFGFMLGTGGSAVTAKTMGEGKQEQANRYFSMFVWVIAILGIVLSVIGIIFMEPLARLAGASDLLIGDSVLYGRILLAGSAAFMLQTTFQSFLIVAEKPHMGLGLSLAAGVTNMVLDYVFIKIVGLGIAGAGFATVIGYAVGGIIPLVYFLNKKSGGLRLVRTKFYGRILLNACANGSSEMMNNIAASLVGIIYNIQLMRMLGEAGVAAYAVMMYVDFIFLGTFLGFSFGGAPVISYHYGAGNHGELKNLFRKSLVVTGVFSIIMVAASEVLSYPLSAIFVGYNRDLLDMTVHGFRLFALNYVICGINVFSSSFFTALCNGKISAFLSFMRALVLRGGMVLFLPVLLGVDGIWLAVVAAEALGAVFSILFFITQRKRYGYA</sequence>
<accession>A0A7G9G9E7</accession>
<dbReference type="InterPro" id="IPR048279">
    <property type="entry name" value="MdtK-like"/>
</dbReference>
<keyword evidence="5" id="KW-1003">Cell membrane</keyword>
<feature type="transmembrane region" description="Helical" evidence="10">
    <location>
        <begin position="387"/>
        <end position="408"/>
    </location>
</feature>
<reference evidence="11 12" key="1">
    <citation type="submission" date="2020-08" db="EMBL/GenBank/DDBJ databases">
        <authorList>
            <person name="Liu C."/>
            <person name="Sun Q."/>
        </authorList>
    </citation>
    <scope>NUCLEOTIDE SEQUENCE [LARGE SCALE GENOMIC DNA]</scope>
    <source>
        <strain evidence="11 12">NSJ-29</strain>
    </source>
</reference>
<feature type="transmembrane region" description="Helical" evidence="10">
    <location>
        <begin position="46"/>
        <end position="70"/>
    </location>
</feature>
<feature type="transmembrane region" description="Helical" evidence="10">
    <location>
        <begin position="414"/>
        <end position="434"/>
    </location>
</feature>
<dbReference type="InterPro" id="IPR045070">
    <property type="entry name" value="MATE_MepA-like"/>
</dbReference>
<dbReference type="KEGG" id="whj:H9Q79_10830"/>
<proteinExistence type="inferred from homology"/>
<evidence type="ECO:0000313" key="11">
    <source>
        <dbReference type="EMBL" id="QNM07429.1"/>
    </source>
</evidence>
<keyword evidence="6 10" id="KW-0812">Transmembrane</keyword>
<evidence type="ECO:0000256" key="5">
    <source>
        <dbReference type="ARBA" id="ARBA00022475"/>
    </source>
</evidence>
<dbReference type="GO" id="GO:0005886">
    <property type="term" value="C:plasma membrane"/>
    <property type="evidence" value="ECO:0007669"/>
    <property type="project" value="UniProtKB-SubCell"/>
</dbReference>
<keyword evidence="12" id="KW-1185">Reference proteome</keyword>
<evidence type="ECO:0000313" key="12">
    <source>
        <dbReference type="Proteomes" id="UP000515860"/>
    </source>
</evidence>
<evidence type="ECO:0000256" key="2">
    <source>
        <dbReference type="ARBA" id="ARBA00008417"/>
    </source>
</evidence>
<feature type="transmembrane region" description="Helical" evidence="10">
    <location>
        <begin position="270"/>
        <end position="297"/>
    </location>
</feature>
<keyword evidence="8 10" id="KW-0472">Membrane</keyword>
<keyword evidence="7 10" id="KW-1133">Transmembrane helix</keyword>
<feature type="transmembrane region" description="Helical" evidence="10">
    <location>
        <begin position="91"/>
        <end position="113"/>
    </location>
</feature>
<feature type="transmembrane region" description="Helical" evidence="10">
    <location>
        <begin position="231"/>
        <end position="258"/>
    </location>
</feature>